<protein>
    <submittedName>
        <fullName evidence="1">Uncharacterized protein</fullName>
    </submittedName>
</protein>
<evidence type="ECO:0000313" key="2">
    <source>
        <dbReference type="Proteomes" id="UP000224080"/>
    </source>
</evidence>
<proteinExistence type="predicted"/>
<sequence>MKIGENDDGKRPSFLALIKSLEDPPFLCYLLAIKSMSFPRSTEEKVSPYMATNRAIDNLSRQLFEVDDHDDPHEVMRMYCTPEDWTREQAILRRNFVFYMMTVGPADQAFKNVSEQRINYLM</sequence>
<reference evidence="1 2" key="1">
    <citation type="submission" date="2017-10" db="EMBL/GenBank/DDBJ databases">
        <title>Comparative genomics in systemic dimorphic fungi from Ajellomycetaceae.</title>
        <authorList>
            <person name="Munoz J.F."/>
            <person name="Mcewen J.G."/>
            <person name="Clay O.K."/>
            <person name="Cuomo C.A."/>
        </authorList>
    </citation>
    <scope>NUCLEOTIDE SEQUENCE [LARGE SCALE GENOMIC DNA]</scope>
    <source>
        <strain evidence="1 2">UAMH130</strain>
    </source>
</reference>
<dbReference type="Proteomes" id="UP000224080">
    <property type="component" value="Unassembled WGS sequence"/>
</dbReference>
<organism evidence="1 2">
    <name type="scientific">Blastomyces parvus</name>
    <dbReference type="NCBI Taxonomy" id="2060905"/>
    <lineage>
        <taxon>Eukaryota</taxon>
        <taxon>Fungi</taxon>
        <taxon>Dikarya</taxon>
        <taxon>Ascomycota</taxon>
        <taxon>Pezizomycotina</taxon>
        <taxon>Eurotiomycetes</taxon>
        <taxon>Eurotiomycetidae</taxon>
        <taxon>Onygenales</taxon>
        <taxon>Ajellomycetaceae</taxon>
        <taxon>Blastomyces</taxon>
    </lineage>
</organism>
<accession>A0A2B7X1W5</accession>
<keyword evidence="2" id="KW-1185">Reference proteome</keyword>
<evidence type="ECO:0000313" key="1">
    <source>
        <dbReference type="EMBL" id="PGH02793.1"/>
    </source>
</evidence>
<gene>
    <name evidence="1" type="ORF">GX51_04404</name>
</gene>
<dbReference type="AlphaFoldDB" id="A0A2B7X1W5"/>
<dbReference type="EMBL" id="PDNC01000055">
    <property type="protein sequence ID" value="PGH02793.1"/>
    <property type="molecule type" value="Genomic_DNA"/>
</dbReference>
<name>A0A2B7X1W5_9EURO</name>
<dbReference type="OrthoDB" id="4185537at2759"/>
<comment type="caution">
    <text evidence="1">The sequence shown here is derived from an EMBL/GenBank/DDBJ whole genome shotgun (WGS) entry which is preliminary data.</text>
</comment>